<feature type="region of interest" description="Disordered" evidence="9">
    <location>
        <begin position="1"/>
        <end position="28"/>
    </location>
</feature>
<reference evidence="11 12" key="1">
    <citation type="submission" date="2019-08" db="EMBL/GenBank/DDBJ databases">
        <authorList>
            <person name="Alioto T."/>
            <person name="Alioto T."/>
            <person name="Gomez Garrido J."/>
        </authorList>
    </citation>
    <scope>NUCLEOTIDE SEQUENCE [LARGE SCALE GENOMIC DNA]</scope>
</reference>
<dbReference type="InterPro" id="IPR020479">
    <property type="entry name" value="HD_metazoa"/>
</dbReference>
<keyword evidence="6 7" id="KW-0539">Nucleus</keyword>
<dbReference type="SUPFAM" id="SSF46689">
    <property type="entry name" value="Homeodomain-like"/>
    <property type="match status" value="1"/>
</dbReference>
<dbReference type="AlphaFoldDB" id="A0A5E4MRP3"/>
<dbReference type="InterPro" id="IPR009057">
    <property type="entry name" value="Homeodomain-like_sf"/>
</dbReference>
<dbReference type="Pfam" id="PF00046">
    <property type="entry name" value="Homeodomain"/>
    <property type="match status" value="1"/>
</dbReference>
<evidence type="ECO:0000313" key="11">
    <source>
        <dbReference type="EMBL" id="VVC33032.1"/>
    </source>
</evidence>
<dbReference type="Proteomes" id="UP000325440">
    <property type="component" value="Unassembled WGS sequence"/>
</dbReference>
<evidence type="ECO:0000313" key="12">
    <source>
        <dbReference type="Proteomes" id="UP000325440"/>
    </source>
</evidence>
<evidence type="ECO:0000256" key="8">
    <source>
        <dbReference type="RuleBase" id="RU000682"/>
    </source>
</evidence>
<keyword evidence="5 7" id="KW-0371">Homeobox</keyword>
<evidence type="ECO:0000259" key="10">
    <source>
        <dbReference type="PROSITE" id="PS50071"/>
    </source>
</evidence>
<dbReference type="Gene3D" id="1.10.10.60">
    <property type="entry name" value="Homeodomain-like"/>
    <property type="match status" value="1"/>
</dbReference>
<evidence type="ECO:0000256" key="5">
    <source>
        <dbReference type="ARBA" id="ARBA00023155"/>
    </source>
</evidence>
<dbReference type="GO" id="GO:0000122">
    <property type="term" value="P:negative regulation of transcription by RNA polymerase II"/>
    <property type="evidence" value="ECO:0007669"/>
    <property type="project" value="TreeGrafter"/>
</dbReference>
<accession>A0A5E4MRP3</accession>
<dbReference type="GO" id="GO:0000978">
    <property type="term" value="F:RNA polymerase II cis-regulatory region sequence-specific DNA binding"/>
    <property type="evidence" value="ECO:0007669"/>
    <property type="project" value="TreeGrafter"/>
</dbReference>
<dbReference type="EMBL" id="CABPRJ010000962">
    <property type="protein sequence ID" value="VVC33032.1"/>
    <property type="molecule type" value="Genomic_DNA"/>
</dbReference>
<dbReference type="PANTHER" id="PTHR45659">
    <property type="entry name" value="HOMEOBOX PROTEIN HOX"/>
    <property type="match status" value="1"/>
</dbReference>
<comment type="similarity">
    <text evidence="2">Belongs to the Antp homeobox family.</text>
</comment>
<comment type="subcellular location">
    <subcellularLocation>
        <location evidence="1 7 8">Nucleus</location>
    </subcellularLocation>
</comment>
<evidence type="ECO:0000256" key="1">
    <source>
        <dbReference type="ARBA" id="ARBA00004123"/>
    </source>
</evidence>
<sequence length="259" mass="28720">MSAYHWDQLRPDAHHHRPQPNNNQQHEQLAVSEPLPAEGKGGNKRSRQTYSKYQTAVLETVFQTSKYIVRSKRQQMSVELNLTERQIKIWFQNRRMKEKKCSHKDAVVARADGLAGLATTAAGYANDYATAGGGAYLGNCQPSHGGGRDDVFADYDDRLPVSKHLRDDVGHAAAAASYAGCGSGGYDLPEIDPYGVMVQAKEQWSPVDFRQDFYNGVHDTAGHFERTFPMTHNHLSVNSQVPDYCGGGPTQQLQVAHGY</sequence>
<evidence type="ECO:0000256" key="7">
    <source>
        <dbReference type="PROSITE-ProRule" id="PRU00108"/>
    </source>
</evidence>
<evidence type="ECO:0000256" key="3">
    <source>
        <dbReference type="ARBA" id="ARBA00022473"/>
    </source>
</evidence>
<gene>
    <name evidence="11" type="ORF">CINCED_3A008413</name>
</gene>
<proteinExistence type="inferred from homology"/>
<name>A0A5E4MRP3_9HEMI</name>
<dbReference type="GO" id="GO:0000981">
    <property type="term" value="F:DNA-binding transcription factor activity, RNA polymerase II-specific"/>
    <property type="evidence" value="ECO:0007669"/>
    <property type="project" value="InterPro"/>
</dbReference>
<dbReference type="CDD" id="cd00086">
    <property type="entry name" value="homeodomain"/>
    <property type="match status" value="1"/>
</dbReference>
<dbReference type="PROSITE" id="PS00027">
    <property type="entry name" value="HOMEOBOX_1"/>
    <property type="match status" value="1"/>
</dbReference>
<feature type="DNA-binding region" description="Homeobox" evidence="7">
    <location>
        <begin position="43"/>
        <end position="102"/>
    </location>
</feature>
<evidence type="ECO:0000256" key="2">
    <source>
        <dbReference type="ARBA" id="ARBA00009107"/>
    </source>
</evidence>
<keyword evidence="4 7" id="KW-0238">DNA-binding</keyword>
<dbReference type="OrthoDB" id="6159439at2759"/>
<dbReference type="InterPro" id="IPR017970">
    <property type="entry name" value="Homeobox_CS"/>
</dbReference>
<dbReference type="PANTHER" id="PTHR45659:SF4">
    <property type="entry name" value="HOMEOBOX PROTEIN ABDOMINAL-A"/>
    <property type="match status" value="1"/>
</dbReference>
<keyword evidence="12" id="KW-1185">Reference proteome</keyword>
<dbReference type="InterPro" id="IPR001356">
    <property type="entry name" value="HD"/>
</dbReference>
<evidence type="ECO:0000256" key="4">
    <source>
        <dbReference type="ARBA" id="ARBA00023125"/>
    </source>
</evidence>
<dbReference type="PROSITE" id="PS50071">
    <property type="entry name" value="HOMEOBOX_2"/>
    <property type="match status" value="1"/>
</dbReference>
<evidence type="ECO:0000256" key="6">
    <source>
        <dbReference type="ARBA" id="ARBA00023242"/>
    </source>
</evidence>
<feature type="domain" description="Homeobox" evidence="10">
    <location>
        <begin position="41"/>
        <end position="101"/>
    </location>
</feature>
<protein>
    <submittedName>
        <fullName evidence="11">Homeobox domain, metazoa,Homeobox domain,Homeobox domain-like,Homeobox, conserved site</fullName>
    </submittedName>
</protein>
<keyword evidence="3" id="KW-0217">Developmental protein</keyword>
<dbReference type="PRINTS" id="PR00024">
    <property type="entry name" value="HOMEOBOX"/>
</dbReference>
<dbReference type="SMART" id="SM00389">
    <property type="entry name" value="HOX"/>
    <property type="match status" value="1"/>
</dbReference>
<organism evidence="11 12">
    <name type="scientific">Cinara cedri</name>
    <dbReference type="NCBI Taxonomy" id="506608"/>
    <lineage>
        <taxon>Eukaryota</taxon>
        <taxon>Metazoa</taxon>
        <taxon>Ecdysozoa</taxon>
        <taxon>Arthropoda</taxon>
        <taxon>Hexapoda</taxon>
        <taxon>Insecta</taxon>
        <taxon>Pterygota</taxon>
        <taxon>Neoptera</taxon>
        <taxon>Paraneoptera</taxon>
        <taxon>Hemiptera</taxon>
        <taxon>Sternorrhyncha</taxon>
        <taxon>Aphidomorpha</taxon>
        <taxon>Aphidoidea</taxon>
        <taxon>Aphididae</taxon>
        <taxon>Lachninae</taxon>
        <taxon>Cinara</taxon>
    </lineage>
</organism>
<evidence type="ECO:0000256" key="9">
    <source>
        <dbReference type="SAM" id="MobiDB-lite"/>
    </source>
</evidence>
<dbReference type="InterPro" id="IPR050296">
    <property type="entry name" value="Antp_homeobox"/>
</dbReference>
<dbReference type="GO" id="GO:0005634">
    <property type="term" value="C:nucleus"/>
    <property type="evidence" value="ECO:0007669"/>
    <property type="project" value="UniProtKB-SubCell"/>
</dbReference>
<dbReference type="GO" id="GO:0009952">
    <property type="term" value="P:anterior/posterior pattern specification"/>
    <property type="evidence" value="ECO:0007669"/>
    <property type="project" value="TreeGrafter"/>
</dbReference>